<comment type="subunit">
    <text evidence="7">Monomer.</text>
</comment>
<keyword evidence="2 7" id="KW-0436">Ligase</keyword>
<evidence type="ECO:0000259" key="8">
    <source>
        <dbReference type="Pfam" id="PF00749"/>
    </source>
</evidence>
<reference evidence="11" key="1">
    <citation type="submission" date="2017-09" db="EMBL/GenBank/DDBJ databases">
        <title>Depth-based differentiation of microbial function through sediment-hosted aquifers and enrichment of novel symbionts in the deep terrestrial subsurface.</title>
        <authorList>
            <person name="Probst A.J."/>
            <person name="Ladd B."/>
            <person name="Jarett J.K."/>
            <person name="Geller-Mcgrath D.E."/>
            <person name="Sieber C.M.K."/>
            <person name="Emerson J.B."/>
            <person name="Anantharaman K."/>
            <person name="Thomas B.C."/>
            <person name="Malmstrom R."/>
            <person name="Stieglmeier M."/>
            <person name="Klingl A."/>
            <person name="Woyke T."/>
            <person name="Ryan C.M."/>
            <person name="Banfield J.F."/>
        </authorList>
    </citation>
    <scope>NUCLEOTIDE SEQUENCE [LARGE SCALE GENOMIC DNA]</scope>
</reference>
<feature type="domain" description="Glutamyl/glutaminyl-tRNA synthetase class Ib catalytic" evidence="8">
    <location>
        <begin position="3"/>
        <end position="312"/>
    </location>
</feature>
<dbReference type="Pfam" id="PF00749">
    <property type="entry name" value="tRNA-synt_1c"/>
    <property type="match status" value="1"/>
</dbReference>
<keyword evidence="7" id="KW-0963">Cytoplasm</keyword>
<keyword evidence="5 7" id="KW-0648">Protein biosynthesis</keyword>
<evidence type="ECO:0000256" key="1">
    <source>
        <dbReference type="ARBA" id="ARBA00007894"/>
    </source>
</evidence>
<keyword evidence="6 7" id="KW-0030">Aminoacyl-tRNA synthetase</keyword>
<dbReference type="GO" id="GO:0004818">
    <property type="term" value="F:glutamate-tRNA ligase activity"/>
    <property type="evidence" value="ECO:0007669"/>
    <property type="project" value="UniProtKB-UniRule"/>
</dbReference>
<keyword evidence="4 7" id="KW-0067">ATP-binding</keyword>
<evidence type="ECO:0000256" key="3">
    <source>
        <dbReference type="ARBA" id="ARBA00022741"/>
    </source>
</evidence>
<dbReference type="NCBIfam" id="TIGR00464">
    <property type="entry name" value="gltX_bact"/>
    <property type="match status" value="1"/>
</dbReference>
<dbReference type="Gene3D" id="1.10.10.350">
    <property type="match status" value="1"/>
</dbReference>
<feature type="short sequence motif" description="'HIGH' region" evidence="7">
    <location>
        <begin position="10"/>
        <end position="20"/>
    </location>
</feature>
<comment type="similarity">
    <text evidence="1 7">Belongs to the class-I aminoacyl-tRNA synthetase family. Glutamate--tRNA ligase type 1 subfamily.</text>
</comment>
<organism evidence="10 11">
    <name type="scientific">Candidatus Buchananbacteria bacterium CG10_big_fil_rev_8_21_14_0_10_42_9</name>
    <dbReference type="NCBI Taxonomy" id="1974526"/>
    <lineage>
        <taxon>Bacteria</taxon>
        <taxon>Candidatus Buchananiibacteriota</taxon>
    </lineage>
</organism>
<evidence type="ECO:0000256" key="5">
    <source>
        <dbReference type="ARBA" id="ARBA00022917"/>
    </source>
</evidence>
<sequence>MSKVVTRFAPSPTGLMHVGGLRTALYNYLFAKSQKGKFNLRIDDTDRSRYLETAEDDILNNFKLFGLKHDNHLFRQSENIDTYQKFALELVENNKAYHCFCSTERLAKMRDEQRQRKQAPLYDRLCYKLPKEEVNKRLSQKESNVIRMYIPEAETIEFNDLIRGQVSFRTKEIDDQVLLKSDGFPTYHLANVIDDYKMGVTHVLRGEEWLSSTPKHILLYEYFGWRPPIFAHLPLLLNPDKSKLSKRVGDVAVTNYLERGYVPDALLNFVLLLGWNPGTDQEIFSLKEMIKIFDISKIHKAGAVFDLAKLDWMNGQYLRSMPFKKFKDLTEEIINQKYPSHKLDHNQVEAVLKLEQDRIEKLAEVGDDVGFFFTDDLVYKKSLLNWKKNKPSQTKEYLTELLNFIKALPAAKFKADKLEMAIKEFISNHSFGTGDVLWPMRVALTGLDKSPGPFEVAAILGRKKTLYRIEKAINMLWPTPR</sequence>
<dbReference type="Pfam" id="PF19269">
    <property type="entry name" value="Anticodon_2"/>
    <property type="match status" value="1"/>
</dbReference>
<dbReference type="PANTHER" id="PTHR43311">
    <property type="entry name" value="GLUTAMATE--TRNA LIGASE"/>
    <property type="match status" value="1"/>
</dbReference>
<dbReference type="InterPro" id="IPR008925">
    <property type="entry name" value="aa_tRNA-synth_I_cd-bd_sf"/>
</dbReference>
<comment type="catalytic activity">
    <reaction evidence="7">
        <text>tRNA(Glu) + L-glutamate + ATP = L-glutamyl-tRNA(Glu) + AMP + diphosphate</text>
        <dbReference type="Rhea" id="RHEA:23540"/>
        <dbReference type="Rhea" id="RHEA-COMP:9663"/>
        <dbReference type="Rhea" id="RHEA-COMP:9680"/>
        <dbReference type="ChEBI" id="CHEBI:29985"/>
        <dbReference type="ChEBI" id="CHEBI:30616"/>
        <dbReference type="ChEBI" id="CHEBI:33019"/>
        <dbReference type="ChEBI" id="CHEBI:78442"/>
        <dbReference type="ChEBI" id="CHEBI:78520"/>
        <dbReference type="ChEBI" id="CHEBI:456215"/>
        <dbReference type="EC" id="6.1.1.17"/>
    </reaction>
</comment>
<dbReference type="HAMAP" id="MF_00022">
    <property type="entry name" value="Glu_tRNA_synth_type1"/>
    <property type="match status" value="1"/>
</dbReference>
<dbReference type="PANTHER" id="PTHR43311:SF2">
    <property type="entry name" value="GLUTAMATE--TRNA LIGASE, MITOCHONDRIAL-RELATED"/>
    <property type="match status" value="1"/>
</dbReference>
<dbReference type="InterPro" id="IPR033910">
    <property type="entry name" value="GluRS_core"/>
</dbReference>
<comment type="caution">
    <text evidence="7">Lacks conserved residue(s) required for the propagation of feature annotation.</text>
</comment>
<dbReference type="InterPro" id="IPR014729">
    <property type="entry name" value="Rossmann-like_a/b/a_fold"/>
</dbReference>
<dbReference type="PRINTS" id="PR00987">
    <property type="entry name" value="TRNASYNTHGLU"/>
</dbReference>
<name>A0A2H0W2B7_9BACT</name>
<accession>A0A2H0W2B7</accession>
<dbReference type="InterPro" id="IPR004527">
    <property type="entry name" value="Glu-tRNA-ligase_bac/mito"/>
</dbReference>
<evidence type="ECO:0000256" key="6">
    <source>
        <dbReference type="ARBA" id="ARBA00023146"/>
    </source>
</evidence>
<dbReference type="PROSITE" id="PS00178">
    <property type="entry name" value="AA_TRNA_LIGASE_I"/>
    <property type="match status" value="1"/>
</dbReference>
<dbReference type="InterPro" id="IPR020058">
    <property type="entry name" value="Glu/Gln-tRNA-synth_Ib_cat-dom"/>
</dbReference>
<dbReference type="InterPro" id="IPR045462">
    <property type="entry name" value="aa-tRNA-synth_I_cd-bd"/>
</dbReference>
<feature type="binding site" evidence="7">
    <location>
        <position position="246"/>
    </location>
    <ligand>
        <name>ATP</name>
        <dbReference type="ChEBI" id="CHEBI:30616"/>
    </ligand>
</feature>
<dbReference type="AlphaFoldDB" id="A0A2H0W2B7"/>
<keyword evidence="3 7" id="KW-0547">Nucleotide-binding</keyword>
<dbReference type="GO" id="GO:0005524">
    <property type="term" value="F:ATP binding"/>
    <property type="evidence" value="ECO:0007669"/>
    <property type="project" value="UniProtKB-UniRule"/>
</dbReference>
<dbReference type="InterPro" id="IPR049940">
    <property type="entry name" value="GluQ/Sye"/>
</dbReference>
<dbReference type="CDD" id="cd00808">
    <property type="entry name" value="GluRS_core"/>
    <property type="match status" value="1"/>
</dbReference>
<evidence type="ECO:0000256" key="2">
    <source>
        <dbReference type="ARBA" id="ARBA00022598"/>
    </source>
</evidence>
<comment type="function">
    <text evidence="7">Catalyzes the attachment of glutamate to tRNA(Glu) in a two-step reaction: glutamate is first activated by ATP to form Glu-AMP and then transferred to the acceptor end of tRNA(Glu).</text>
</comment>
<feature type="domain" description="Aminoacyl-tRNA synthetase class I anticodon-binding" evidence="9">
    <location>
        <begin position="341"/>
        <end position="473"/>
    </location>
</feature>
<dbReference type="InterPro" id="IPR000924">
    <property type="entry name" value="Glu/Gln-tRNA-synth"/>
</dbReference>
<dbReference type="SUPFAM" id="SSF52374">
    <property type="entry name" value="Nucleotidylyl transferase"/>
    <property type="match status" value="1"/>
</dbReference>
<gene>
    <name evidence="7" type="primary">gltX</name>
    <name evidence="10" type="ORF">COT81_00515</name>
</gene>
<dbReference type="SUPFAM" id="SSF48163">
    <property type="entry name" value="An anticodon-binding domain of class I aminoacyl-tRNA synthetases"/>
    <property type="match status" value="1"/>
</dbReference>
<dbReference type="EMBL" id="PEZZ01000004">
    <property type="protein sequence ID" value="PIS05484.1"/>
    <property type="molecule type" value="Genomic_DNA"/>
</dbReference>
<dbReference type="FunFam" id="3.40.50.620:FF:000045">
    <property type="entry name" value="Glutamate--tRNA ligase, mitochondrial"/>
    <property type="match status" value="1"/>
</dbReference>
<dbReference type="Gene3D" id="3.40.50.620">
    <property type="entry name" value="HUPs"/>
    <property type="match status" value="1"/>
</dbReference>
<evidence type="ECO:0000313" key="10">
    <source>
        <dbReference type="EMBL" id="PIS05484.1"/>
    </source>
</evidence>
<dbReference type="GO" id="GO:0006424">
    <property type="term" value="P:glutamyl-tRNA aminoacylation"/>
    <property type="evidence" value="ECO:0007669"/>
    <property type="project" value="UniProtKB-UniRule"/>
</dbReference>
<dbReference type="Proteomes" id="UP000230935">
    <property type="component" value="Unassembled WGS sequence"/>
</dbReference>
<dbReference type="InterPro" id="IPR020751">
    <property type="entry name" value="aa-tRNA-synth_I_codon-bd_sub2"/>
</dbReference>
<dbReference type="GO" id="GO:0000049">
    <property type="term" value="F:tRNA binding"/>
    <property type="evidence" value="ECO:0007669"/>
    <property type="project" value="InterPro"/>
</dbReference>
<proteinExistence type="inferred from homology"/>
<evidence type="ECO:0000256" key="7">
    <source>
        <dbReference type="HAMAP-Rule" id="MF_00022"/>
    </source>
</evidence>
<dbReference type="EC" id="6.1.1.17" evidence="7"/>
<evidence type="ECO:0000259" key="9">
    <source>
        <dbReference type="Pfam" id="PF19269"/>
    </source>
</evidence>
<evidence type="ECO:0000313" key="11">
    <source>
        <dbReference type="Proteomes" id="UP000230935"/>
    </source>
</evidence>
<comment type="subcellular location">
    <subcellularLocation>
        <location evidence="7">Cytoplasm</location>
    </subcellularLocation>
</comment>
<protein>
    <recommendedName>
        <fullName evidence="7">Glutamate--tRNA ligase</fullName>
        <ecNumber evidence="7">6.1.1.17</ecNumber>
    </recommendedName>
    <alternativeName>
        <fullName evidence="7">Glutamyl-tRNA synthetase</fullName>
        <shortName evidence="7">GluRS</shortName>
    </alternativeName>
</protein>
<comment type="caution">
    <text evidence="10">The sequence shown here is derived from an EMBL/GenBank/DDBJ whole genome shotgun (WGS) entry which is preliminary data.</text>
</comment>
<feature type="short sequence motif" description="'KMSKS' region" evidence="7">
    <location>
        <begin position="243"/>
        <end position="247"/>
    </location>
</feature>
<dbReference type="GO" id="GO:0008270">
    <property type="term" value="F:zinc ion binding"/>
    <property type="evidence" value="ECO:0007669"/>
    <property type="project" value="InterPro"/>
</dbReference>
<dbReference type="InterPro" id="IPR001412">
    <property type="entry name" value="aa-tRNA-synth_I_CS"/>
</dbReference>
<dbReference type="GO" id="GO:0005737">
    <property type="term" value="C:cytoplasm"/>
    <property type="evidence" value="ECO:0007669"/>
    <property type="project" value="UniProtKB-SubCell"/>
</dbReference>
<evidence type="ECO:0000256" key="4">
    <source>
        <dbReference type="ARBA" id="ARBA00022840"/>
    </source>
</evidence>